<keyword evidence="6" id="KW-0694">RNA-binding</keyword>
<dbReference type="SUPFAM" id="SSF54786">
    <property type="entry name" value="YcfA/nrd intein domain"/>
    <property type="match status" value="1"/>
</dbReference>
<evidence type="ECO:0008006" key="10">
    <source>
        <dbReference type="Google" id="ProtNLM"/>
    </source>
</evidence>
<accession>A0A1J4RML5</accession>
<comment type="similarity">
    <text evidence="1">Belongs to the HicA mRNA interferase family.</text>
</comment>
<protein>
    <recommendedName>
        <fullName evidence="10">Toxin HicA</fullName>
    </recommendedName>
</protein>
<evidence type="ECO:0000256" key="4">
    <source>
        <dbReference type="ARBA" id="ARBA00022759"/>
    </source>
</evidence>
<organism evidence="8 9">
    <name type="scientific">Candidatus Beckwithbacteria bacterium CG1_02_47_37</name>
    <dbReference type="NCBI Taxonomy" id="1805034"/>
    <lineage>
        <taxon>Bacteria</taxon>
        <taxon>Candidatus Beckwithiibacteriota</taxon>
    </lineage>
</organism>
<dbReference type="Proteomes" id="UP000183144">
    <property type="component" value="Unassembled WGS sequence"/>
</dbReference>
<evidence type="ECO:0000256" key="2">
    <source>
        <dbReference type="ARBA" id="ARBA00022649"/>
    </source>
</evidence>
<dbReference type="InterPro" id="IPR038570">
    <property type="entry name" value="HicA_sf"/>
</dbReference>
<keyword evidence="7" id="KW-0346">Stress response</keyword>
<sequence>MPKLPALKPKAVVKLLQQNGFQKLRQIGSHLHLYNSELRLRVTVPMHNKDLKRKTLASIFRQAKILYK</sequence>
<evidence type="ECO:0000313" key="8">
    <source>
        <dbReference type="EMBL" id="OIN88119.1"/>
    </source>
</evidence>
<dbReference type="EMBL" id="MNUI01000084">
    <property type="protein sequence ID" value="OIN88119.1"/>
    <property type="molecule type" value="Genomic_DNA"/>
</dbReference>
<keyword evidence="4" id="KW-0255">Endonuclease</keyword>
<keyword evidence="3" id="KW-0540">Nuclease</keyword>
<dbReference type="GO" id="GO:0016787">
    <property type="term" value="F:hydrolase activity"/>
    <property type="evidence" value="ECO:0007669"/>
    <property type="project" value="UniProtKB-KW"/>
</dbReference>
<dbReference type="GO" id="GO:0003729">
    <property type="term" value="F:mRNA binding"/>
    <property type="evidence" value="ECO:0007669"/>
    <property type="project" value="InterPro"/>
</dbReference>
<evidence type="ECO:0000256" key="6">
    <source>
        <dbReference type="ARBA" id="ARBA00022884"/>
    </source>
</evidence>
<evidence type="ECO:0000313" key="9">
    <source>
        <dbReference type="Proteomes" id="UP000183144"/>
    </source>
</evidence>
<evidence type="ECO:0000256" key="3">
    <source>
        <dbReference type="ARBA" id="ARBA00022722"/>
    </source>
</evidence>
<keyword evidence="5" id="KW-0378">Hydrolase</keyword>
<dbReference type="InterPro" id="IPR012933">
    <property type="entry name" value="HicA_mRNA_interferase"/>
</dbReference>
<name>A0A1J4RML5_9BACT</name>
<evidence type="ECO:0000256" key="5">
    <source>
        <dbReference type="ARBA" id="ARBA00022801"/>
    </source>
</evidence>
<gene>
    <name evidence="8" type="ORF">AUJ59_04630</name>
</gene>
<proteinExistence type="inferred from homology"/>
<evidence type="ECO:0000256" key="7">
    <source>
        <dbReference type="ARBA" id="ARBA00023016"/>
    </source>
</evidence>
<dbReference type="AlphaFoldDB" id="A0A1J4RML5"/>
<keyword evidence="2" id="KW-1277">Toxin-antitoxin system</keyword>
<dbReference type="Pfam" id="PF07927">
    <property type="entry name" value="HicA_toxin"/>
    <property type="match status" value="1"/>
</dbReference>
<evidence type="ECO:0000256" key="1">
    <source>
        <dbReference type="ARBA" id="ARBA00006620"/>
    </source>
</evidence>
<comment type="caution">
    <text evidence="8">The sequence shown here is derived from an EMBL/GenBank/DDBJ whole genome shotgun (WGS) entry which is preliminary data.</text>
</comment>
<reference evidence="8 9" key="1">
    <citation type="journal article" date="2016" name="Environ. Microbiol.">
        <title>Genomic resolution of a cold subsurface aquifer community provides metabolic insights for novel microbes adapted to high CO concentrations.</title>
        <authorList>
            <person name="Probst A.J."/>
            <person name="Castelle C.J."/>
            <person name="Singh A."/>
            <person name="Brown C.T."/>
            <person name="Anantharaman K."/>
            <person name="Sharon I."/>
            <person name="Hug L.A."/>
            <person name="Burstein D."/>
            <person name="Emerson J.B."/>
            <person name="Thomas B.C."/>
            <person name="Banfield J.F."/>
        </authorList>
    </citation>
    <scope>NUCLEOTIDE SEQUENCE [LARGE SCALE GENOMIC DNA]</scope>
    <source>
        <strain evidence="8">CG1_02_47_37</strain>
    </source>
</reference>
<dbReference type="STRING" id="1805034.AUJ59_04630"/>
<dbReference type="Gene3D" id="3.30.920.30">
    <property type="entry name" value="Hypothetical protein"/>
    <property type="match status" value="1"/>
</dbReference>
<dbReference type="GO" id="GO:0004519">
    <property type="term" value="F:endonuclease activity"/>
    <property type="evidence" value="ECO:0007669"/>
    <property type="project" value="UniProtKB-KW"/>
</dbReference>